<dbReference type="EMBL" id="SISF01000033">
    <property type="protein sequence ID" value="TBN09425.1"/>
    <property type="molecule type" value="Genomic_DNA"/>
</dbReference>
<sequence length="91" mass="10282">MRHRRGIDLVGAGDEIAGQKANEVTFADLPQWYSVSGKCGQCGEVSMLERWELQRRFGKSQQLMPLERKLRCSRCGNGTGNHFVFGHVSRD</sequence>
<dbReference type="Proteomes" id="UP000294239">
    <property type="component" value="Unassembled WGS sequence"/>
</dbReference>
<dbReference type="GeneID" id="301043427"/>
<accession>A0ABY1Y4U9</accession>
<protein>
    <submittedName>
        <fullName evidence="1">Uncharacterized protein</fullName>
    </submittedName>
</protein>
<proteinExistence type="predicted"/>
<organism evidence="1 2">
    <name type="scientific">Agrobacterium cavarae</name>
    <dbReference type="NCBI Taxonomy" id="2528239"/>
    <lineage>
        <taxon>Bacteria</taxon>
        <taxon>Pseudomonadati</taxon>
        <taxon>Pseudomonadota</taxon>
        <taxon>Alphaproteobacteria</taxon>
        <taxon>Hyphomicrobiales</taxon>
        <taxon>Rhizobiaceae</taxon>
        <taxon>Rhizobium/Agrobacterium group</taxon>
        <taxon>Agrobacterium</taxon>
    </lineage>
</organism>
<evidence type="ECO:0000313" key="1">
    <source>
        <dbReference type="EMBL" id="TBN09425.1"/>
    </source>
</evidence>
<name>A0ABY1Y4U9_9HYPH</name>
<evidence type="ECO:0000313" key="2">
    <source>
        <dbReference type="Proteomes" id="UP000294239"/>
    </source>
</evidence>
<reference evidence="1 2" key="1">
    <citation type="submission" date="2019-02" db="EMBL/GenBank/DDBJ databases">
        <title>Current taxonomic status of genus Agrobacterium and description of Agrobacterium cavarae sp. nov. isolated from maize roots.</title>
        <authorList>
            <person name="Flores-Felix J.D."/>
            <person name="Menendez E."/>
            <person name="Ramirez-Bahena M.H."/>
            <person name="Garcia-Fraile P."/>
            <person name="Velazquez E."/>
        </authorList>
    </citation>
    <scope>NUCLEOTIDE SEQUENCE [LARGE SCALE GENOMIC DNA]</scope>
    <source>
        <strain evidence="1 2">RZME10</strain>
    </source>
</reference>
<dbReference type="RefSeq" id="WP_062440059.1">
    <property type="nucleotide sequence ID" value="NZ_SISF01000033.1"/>
</dbReference>
<comment type="caution">
    <text evidence="1">The sequence shown here is derived from an EMBL/GenBank/DDBJ whole genome shotgun (WGS) entry which is preliminary data.</text>
</comment>
<gene>
    <name evidence="1" type="ORF">EYC79_19780</name>
</gene>
<keyword evidence="2" id="KW-1185">Reference proteome</keyword>